<dbReference type="OrthoDB" id="1653617at2"/>
<dbReference type="GO" id="GO:0005886">
    <property type="term" value="C:plasma membrane"/>
    <property type="evidence" value="ECO:0007669"/>
    <property type="project" value="UniProtKB-SubCell"/>
</dbReference>
<evidence type="ECO:0000256" key="6">
    <source>
        <dbReference type="SAM" id="Phobius"/>
    </source>
</evidence>
<evidence type="ECO:0000256" key="2">
    <source>
        <dbReference type="ARBA" id="ARBA00022475"/>
    </source>
</evidence>
<evidence type="ECO:0000256" key="5">
    <source>
        <dbReference type="ARBA" id="ARBA00023136"/>
    </source>
</evidence>
<feature type="transmembrane region" description="Helical" evidence="6">
    <location>
        <begin position="98"/>
        <end position="117"/>
    </location>
</feature>
<evidence type="ECO:0000256" key="1">
    <source>
        <dbReference type="ARBA" id="ARBA00004651"/>
    </source>
</evidence>
<keyword evidence="3 6" id="KW-0812">Transmembrane</keyword>
<gene>
    <name evidence="7" type="ORF">EFBL_2620</name>
</gene>
<dbReference type="Proteomes" id="UP000217785">
    <property type="component" value="Unassembled WGS sequence"/>
</dbReference>
<evidence type="ECO:0000256" key="4">
    <source>
        <dbReference type="ARBA" id="ARBA00022989"/>
    </source>
</evidence>
<dbReference type="PANTHER" id="PTHR40064">
    <property type="entry name" value="MEMBRANE PROTEIN-RELATED"/>
    <property type="match status" value="1"/>
</dbReference>
<reference evidence="8" key="1">
    <citation type="submission" date="2017-07" db="EMBL/GenBank/DDBJ databases">
        <title>Draft genome sequence of Effusibacillus lacus strain skLN1.</title>
        <authorList>
            <person name="Watanabe M."/>
            <person name="Kojima H."/>
            <person name="Fukui M."/>
        </authorList>
    </citation>
    <scope>NUCLEOTIDE SEQUENCE [LARGE SCALE GENOMIC DNA]</scope>
    <source>
        <strain evidence="8">skLN1</strain>
    </source>
</reference>
<dbReference type="RefSeq" id="WP_096182690.1">
    <property type="nucleotide sequence ID" value="NZ_BDUF01000076.1"/>
</dbReference>
<dbReference type="AlphaFoldDB" id="A0A292YR55"/>
<comment type="subcellular location">
    <subcellularLocation>
        <location evidence="1">Cell membrane</location>
        <topology evidence="1">Multi-pass membrane protein</topology>
    </subcellularLocation>
</comment>
<evidence type="ECO:0008006" key="9">
    <source>
        <dbReference type="Google" id="ProtNLM"/>
    </source>
</evidence>
<keyword evidence="2" id="KW-1003">Cell membrane</keyword>
<keyword evidence="8" id="KW-1185">Reference proteome</keyword>
<dbReference type="InterPro" id="IPR052984">
    <property type="entry name" value="UPF0421"/>
</dbReference>
<proteinExistence type="predicted"/>
<evidence type="ECO:0000313" key="8">
    <source>
        <dbReference type="Proteomes" id="UP000217785"/>
    </source>
</evidence>
<dbReference type="InterPro" id="IPR010343">
    <property type="entry name" value="ArAE_1"/>
</dbReference>
<dbReference type="PANTHER" id="PTHR40064:SF1">
    <property type="entry name" value="MEMBRANE PROTEIN"/>
    <property type="match status" value="1"/>
</dbReference>
<accession>A0A292YR55</accession>
<evidence type="ECO:0000256" key="3">
    <source>
        <dbReference type="ARBA" id="ARBA00022692"/>
    </source>
</evidence>
<name>A0A292YR55_9BACL</name>
<organism evidence="7 8">
    <name type="scientific">Effusibacillus lacus</name>
    <dbReference type="NCBI Taxonomy" id="1348429"/>
    <lineage>
        <taxon>Bacteria</taxon>
        <taxon>Bacillati</taxon>
        <taxon>Bacillota</taxon>
        <taxon>Bacilli</taxon>
        <taxon>Bacillales</taxon>
        <taxon>Alicyclobacillaceae</taxon>
        <taxon>Effusibacillus</taxon>
    </lineage>
</organism>
<feature type="transmembrane region" description="Helical" evidence="6">
    <location>
        <begin position="62"/>
        <end position="86"/>
    </location>
</feature>
<dbReference type="EMBL" id="BDUF01000076">
    <property type="protein sequence ID" value="GAX90960.1"/>
    <property type="molecule type" value="Genomic_DNA"/>
</dbReference>
<keyword evidence="5 6" id="KW-0472">Membrane</keyword>
<keyword evidence="4 6" id="KW-1133">Transmembrane helix</keyword>
<evidence type="ECO:0000313" key="7">
    <source>
        <dbReference type="EMBL" id="GAX90960.1"/>
    </source>
</evidence>
<sequence length="353" mass="39729">MIGARVIKTSLAVMVSILIARSFELDTPQFAGIISVLAVQPSIYRTLRHGIRQTVSAVVGASLGAFALYAVGNSFLVMGSAVLLLMTLHVKIGWTNSLLVSVVVAINTMGTTSLSFGESALNQIALVVIGMGVGTLVNLLYKPVHETRAEILLTQSEGMLRALLHFVNLDLEANRITPYKPVMKEQIEYVRKYVEQGKEISGLIKEDNRIRLFPSKNTFTVFHSFETMVERIRDMSKELQKIDITHDEFIFMKKTVRLVISVQERAMNRQYSHVKLMKGTLEKRRNEMWNTRGVPEDITSKLAFYNIYGYLIEYLREIDAFQVSHGNKPPAVKESYTLVNQPALPKNLTSNVF</sequence>
<dbReference type="Pfam" id="PF06081">
    <property type="entry name" value="ArAE_1"/>
    <property type="match status" value="1"/>
</dbReference>
<comment type="caution">
    <text evidence="7">The sequence shown here is derived from an EMBL/GenBank/DDBJ whole genome shotgun (WGS) entry which is preliminary data.</text>
</comment>
<feature type="transmembrane region" description="Helical" evidence="6">
    <location>
        <begin position="123"/>
        <end position="141"/>
    </location>
</feature>
<protein>
    <recommendedName>
        <fullName evidence="9">Aromatic acid exporter C-terminal domain-containing protein</fullName>
    </recommendedName>
</protein>